<keyword evidence="4" id="KW-1185">Reference proteome</keyword>
<dbReference type="RefSeq" id="WP_191799351.1">
    <property type="nucleotide sequence ID" value="NZ_JACSQL010000002.1"/>
</dbReference>
<dbReference type="InterPro" id="IPR018392">
    <property type="entry name" value="LysM"/>
</dbReference>
<dbReference type="SMART" id="SM00257">
    <property type="entry name" value="LysM"/>
    <property type="match status" value="1"/>
</dbReference>
<evidence type="ECO:0000259" key="2">
    <source>
        <dbReference type="PROSITE" id="PS51782"/>
    </source>
</evidence>
<name>A0ABR8SXC5_9BACL</name>
<accession>A0ABR8SXC5</accession>
<evidence type="ECO:0000256" key="1">
    <source>
        <dbReference type="SAM" id="Phobius"/>
    </source>
</evidence>
<dbReference type="Proteomes" id="UP000608071">
    <property type="component" value="Unassembled WGS sequence"/>
</dbReference>
<sequence>MLKYSTYNSIYSNTEGVKDHILLGKLLHQLIYNNRRFLVRLVIILSVAFLCLTGFMTIFTNASKIVSYQEFVVSTGDSLWSIALDHKPQRMDTREYVERIKQLNVMETSDIQTGQVLNLPHVE</sequence>
<evidence type="ECO:0000313" key="4">
    <source>
        <dbReference type="Proteomes" id="UP000608071"/>
    </source>
</evidence>
<feature type="domain" description="LysM" evidence="2">
    <location>
        <begin position="69"/>
        <end position="119"/>
    </location>
</feature>
<gene>
    <name evidence="3" type="ORF">H9647_08800</name>
</gene>
<dbReference type="Pfam" id="PF01476">
    <property type="entry name" value="LysM"/>
    <property type="match status" value="1"/>
</dbReference>
<dbReference type="SUPFAM" id="SSF54106">
    <property type="entry name" value="LysM domain"/>
    <property type="match status" value="1"/>
</dbReference>
<keyword evidence="1" id="KW-0472">Membrane</keyword>
<protein>
    <submittedName>
        <fullName evidence="3">LysM peptidoglycan-binding domain-containing protein</fullName>
    </submittedName>
</protein>
<dbReference type="EMBL" id="JACSQL010000002">
    <property type="protein sequence ID" value="MBD7968161.1"/>
    <property type="molecule type" value="Genomic_DNA"/>
</dbReference>
<organism evidence="3 4">
    <name type="scientific">Paenibacillus gallinarum</name>
    <dbReference type="NCBI Taxonomy" id="2762232"/>
    <lineage>
        <taxon>Bacteria</taxon>
        <taxon>Bacillati</taxon>
        <taxon>Bacillota</taxon>
        <taxon>Bacilli</taxon>
        <taxon>Bacillales</taxon>
        <taxon>Paenibacillaceae</taxon>
        <taxon>Paenibacillus</taxon>
    </lineage>
</organism>
<comment type="caution">
    <text evidence="3">The sequence shown here is derived from an EMBL/GenBank/DDBJ whole genome shotgun (WGS) entry which is preliminary data.</text>
</comment>
<keyword evidence="1" id="KW-1133">Transmembrane helix</keyword>
<dbReference type="CDD" id="cd00118">
    <property type="entry name" value="LysM"/>
    <property type="match status" value="1"/>
</dbReference>
<dbReference type="PROSITE" id="PS51782">
    <property type="entry name" value="LYSM"/>
    <property type="match status" value="1"/>
</dbReference>
<reference evidence="3 4" key="1">
    <citation type="submission" date="2020-08" db="EMBL/GenBank/DDBJ databases">
        <title>A Genomic Blueprint of the Chicken Gut Microbiome.</title>
        <authorList>
            <person name="Gilroy R."/>
            <person name="Ravi A."/>
            <person name="Getino M."/>
            <person name="Pursley I."/>
            <person name="Horton D.L."/>
            <person name="Alikhan N.-F."/>
            <person name="Baker D."/>
            <person name="Gharbi K."/>
            <person name="Hall N."/>
            <person name="Watson M."/>
            <person name="Adriaenssens E.M."/>
            <person name="Foster-Nyarko E."/>
            <person name="Jarju S."/>
            <person name="Secka A."/>
            <person name="Antonio M."/>
            <person name="Oren A."/>
            <person name="Chaudhuri R."/>
            <person name="La Ragione R.M."/>
            <person name="Hildebrand F."/>
            <person name="Pallen M.J."/>
        </authorList>
    </citation>
    <scope>NUCLEOTIDE SEQUENCE [LARGE SCALE GENOMIC DNA]</scope>
    <source>
        <strain evidence="3 4">Sa2BVA9</strain>
    </source>
</reference>
<dbReference type="Gene3D" id="3.10.350.10">
    <property type="entry name" value="LysM domain"/>
    <property type="match status" value="1"/>
</dbReference>
<feature type="transmembrane region" description="Helical" evidence="1">
    <location>
        <begin position="37"/>
        <end position="59"/>
    </location>
</feature>
<keyword evidence="1" id="KW-0812">Transmembrane</keyword>
<dbReference type="InterPro" id="IPR036779">
    <property type="entry name" value="LysM_dom_sf"/>
</dbReference>
<evidence type="ECO:0000313" key="3">
    <source>
        <dbReference type="EMBL" id="MBD7968161.1"/>
    </source>
</evidence>
<proteinExistence type="predicted"/>